<keyword evidence="4" id="KW-1185">Reference proteome</keyword>
<dbReference type="AlphaFoldDB" id="A0A3D8VKR2"/>
<dbReference type="Proteomes" id="UP000256829">
    <property type="component" value="Unassembled WGS sequence"/>
</dbReference>
<feature type="signal peptide" evidence="2">
    <location>
        <begin position="1"/>
        <end position="22"/>
    </location>
</feature>
<proteinExistence type="predicted"/>
<sequence length="99" mass="10432">MRAVISLSIAAALLAAGQSAHAQSTTGLLRFKGALVGSTGSPRPGSRVAAGDEAPRTSTEQTLDIPASTRAELLDYFVATRREAGIEARELKLFTRTYL</sequence>
<evidence type="ECO:0000256" key="2">
    <source>
        <dbReference type="SAM" id="SignalP"/>
    </source>
</evidence>
<reference evidence="3 4" key="1">
    <citation type="submission" date="2018-08" db="EMBL/GenBank/DDBJ databases">
        <title>Lysobacter soli KCTC 22011, whole genome shotgun sequence.</title>
        <authorList>
            <person name="Zhang X."/>
            <person name="Feng G."/>
            <person name="Zhu H."/>
        </authorList>
    </citation>
    <scope>NUCLEOTIDE SEQUENCE [LARGE SCALE GENOMIC DNA]</scope>
    <source>
        <strain evidence="3 4">KCTC 22011</strain>
    </source>
</reference>
<dbReference type="RefSeq" id="WP_115840959.1">
    <property type="nucleotide sequence ID" value="NZ_CP183976.1"/>
</dbReference>
<evidence type="ECO:0000256" key="1">
    <source>
        <dbReference type="SAM" id="MobiDB-lite"/>
    </source>
</evidence>
<gene>
    <name evidence="3" type="ORF">DX912_03110</name>
</gene>
<comment type="caution">
    <text evidence="3">The sequence shown here is derived from an EMBL/GenBank/DDBJ whole genome shotgun (WGS) entry which is preliminary data.</text>
</comment>
<feature type="chain" id="PRO_5017564256" evidence="2">
    <location>
        <begin position="23"/>
        <end position="99"/>
    </location>
</feature>
<dbReference type="EMBL" id="QTJR01000001">
    <property type="protein sequence ID" value="RDY69741.1"/>
    <property type="molecule type" value="Genomic_DNA"/>
</dbReference>
<accession>A0A3D8VKR2</accession>
<organism evidence="3 4">
    <name type="scientific">Lysobacter soli</name>
    <dbReference type="NCBI Taxonomy" id="453783"/>
    <lineage>
        <taxon>Bacteria</taxon>
        <taxon>Pseudomonadati</taxon>
        <taxon>Pseudomonadota</taxon>
        <taxon>Gammaproteobacteria</taxon>
        <taxon>Lysobacterales</taxon>
        <taxon>Lysobacteraceae</taxon>
        <taxon>Lysobacter</taxon>
    </lineage>
</organism>
<name>A0A3D8VKR2_9GAMM</name>
<evidence type="ECO:0000313" key="4">
    <source>
        <dbReference type="Proteomes" id="UP000256829"/>
    </source>
</evidence>
<evidence type="ECO:0000313" key="3">
    <source>
        <dbReference type="EMBL" id="RDY69741.1"/>
    </source>
</evidence>
<protein>
    <submittedName>
        <fullName evidence="3">Uncharacterized protein</fullName>
    </submittedName>
</protein>
<feature type="region of interest" description="Disordered" evidence="1">
    <location>
        <begin position="37"/>
        <end position="61"/>
    </location>
</feature>
<keyword evidence="2" id="KW-0732">Signal</keyword>